<organism evidence="1 2">
    <name type="scientific">Candidatus Nealsonbacteria bacterium CG_4_9_14_3_um_filter_37_13</name>
    <dbReference type="NCBI Taxonomy" id="1974695"/>
    <lineage>
        <taxon>Bacteria</taxon>
        <taxon>Candidatus Nealsoniibacteriota</taxon>
    </lineage>
</organism>
<protein>
    <recommendedName>
        <fullName evidence="3">Thioredoxin domain-containing protein</fullName>
    </recommendedName>
</protein>
<dbReference type="InterPro" id="IPR036249">
    <property type="entry name" value="Thioredoxin-like_sf"/>
</dbReference>
<dbReference type="Proteomes" id="UP000231034">
    <property type="component" value="Unassembled WGS sequence"/>
</dbReference>
<evidence type="ECO:0000313" key="1">
    <source>
        <dbReference type="EMBL" id="PJA84872.1"/>
    </source>
</evidence>
<dbReference type="EMBL" id="PFVR01000012">
    <property type="protein sequence ID" value="PJA84872.1"/>
    <property type="molecule type" value="Genomic_DNA"/>
</dbReference>
<sequence length="163" mass="18196">MRGSCSTRVIFTGILLVGLVTGCSDQDKPKEKITNRKTTVDTIASKNIEHKTEEQQPQLPKIILIITSKACDCTLERCAEAEKIVNEVVQQLNVGANGRSPLHFEKFDYAKEQDLVAQLAKEYQLRFLPTLLFFDKKGAFKAKLDGSLGKGEIEKKLKELGVE</sequence>
<accession>A0A2M7Z5U0</accession>
<comment type="caution">
    <text evidence="1">The sequence shown here is derived from an EMBL/GenBank/DDBJ whole genome shotgun (WGS) entry which is preliminary data.</text>
</comment>
<dbReference type="SUPFAM" id="SSF52833">
    <property type="entry name" value="Thioredoxin-like"/>
    <property type="match status" value="1"/>
</dbReference>
<name>A0A2M7Z5U0_9BACT</name>
<gene>
    <name evidence="1" type="ORF">CO145_00430</name>
</gene>
<dbReference type="Gene3D" id="3.40.30.10">
    <property type="entry name" value="Glutaredoxin"/>
    <property type="match status" value="1"/>
</dbReference>
<evidence type="ECO:0000313" key="2">
    <source>
        <dbReference type="Proteomes" id="UP000231034"/>
    </source>
</evidence>
<reference evidence="2" key="1">
    <citation type="submission" date="2017-09" db="EMBL/GenBank/DDBJ databases">
        <title>Depth-based differentiation of microbial function through sediment-hosted aquifers and enrichment of novel symbionts in the deep terrestrial subsurface.</title>
        <authorList>
            <person name="Probst A.J."/>
            <person name="Ladd B."/>
            <person name="Jarett J.K."/>
            <person name="Geller-Mcgrath D.E."/>
            <person name="Sieber C.M.K."/>
            <person name="Emerson J.B."/>
            <person name="Anantharaman K."/>
            <person name="Thomas B.C."/>
            <person name="Malmstrom R."/>
            <person name="Stieglmeier M."/>
            <person name="Klingl A."/>
            <person name="Woyke T."/>
            <person name="Ryan C.M."/>
            <person name="Banfield J.F."/>
        </authorList>
    </citation>
    <scope>NUCLEOTIDE SEQUENCE [LARGE SCALE GENOMIC DNA]</scope>
</reference>
<evidence type="ECO:0008006" key="3">
    <source>
        <dbReference type="Google" id="ProtNLM"/>
    </source>
</evidence>
<dbReference type="PROSITE" id="PS51257">
    <property type="entry name" value="PROKAR_LIPOPROTEIN"/>
    <property type="match status" value="1"/>
</dbReference>
<proteinExistence type="predicted"/>
<dbReference type="AlphaFoldDB" id="A0A2M7Z5U0"/>